<accession>A0A8I1AGK8</accession>
<dbReference type="Gene3D" id="3.40.630.30">
    <property type="match status" value="1"/>
</dbReference>
<reference evidence="6" key="1">
    <citation type="submission" date="2020-12" db="EMBL/GenBank/DDBJ databases">
        <title>Burkholderia cepacia complex in Mexico.</title>
        <authorList>
            <person name="Estrada P."/>
        </authorList>
    </citation>
    <scope>NUCLEOTIDE SEQUENCE</scope>
    <source>
        <strain evidence="6">871</strain>
    </source>
</reference>
<organism evidence="6 7">
    <name type="scientific">Burkholderia cepacia</name>
    <name type="common">Pseudomonas cepacia</name>
    <dbReference type="NCBI Taxonomy" id="292"/>
    <lineage>
        <taxon>Bacteria</taxon>
        <taxon>Pseudomonadati</taxon>
        <taxon>Pseudomonadota</taxon>
        <taxon>Betaproteobacteria</taxon>
        <taxon>Burkholderiales</taxon>
        <taxon>Burkholderiaceae</taxon>
        <taxon>Burkholderia</taxon>
        <taxon>Burkholderia cepacia complex</taxon>
    </lineage>
</organism>
<dbReference type="GO" id="GO:0005737">
    <property type="term" value="C:cytoplasm"/>
    <property type="evidence" value="ECO:0007669"/>
    <property type="project" value="InterPro"/>
</dbReference>
<evidence type="ECO:0000256" key="4">
    <source>
        <dbReference type="ARBA" id="ARBA00033251"/>
    </source>
</evidence>
<comment type="caution">
    <text evidence="6">The sequence shown here is derived from an EMBL/GenBank/DDBJ whole genome shotgun (WGS) entry which is preliminary data.</text>
</comment>
<evidence type="ECO:0000256" key="1">
    <source>
        <dbReference type="ARBA" id="ARBA00015231"/>
    </source>
</evidence>
<dbReference type="InterPro" id="IPR016181">
    <property type="entry name" value="Acyl_CoA_acyltransferase"/>
</dbReference>
<dbReference type="AlphaFoldDB" id="A0A8I1AGK8"/>
<dbReference type="NCBIfam" id="NF040501">
    <property type="entry name" value="resist_ArsN2"/>
    <property type="match status" value="1"/>
</dbReference>
<dbReference type="Pfam" id="PF00583">
    <property type="entry name" value="Acetyltransf_1"/>
    <property type="match status" value="1"/>
</dbReference>
<gene>
    <name evidence="6" type="ORF">JAO13_07500</name>
</gene>
<protein>
    <recommendedName>
        <fullName evidence="1">Amino-acid acetyltransferase</fullName>
    </recommendedName>
    <alternativeName>
        <fullName evidence="4">N-acetylglutamate synthase</fullName>
    </alternativeName>
</protein>
<dbReference type="InterPro" id="IPR000182">
    <property type="entry name" value="GNAT_dom"/>
</dbReference>
<dbReference type="PANTHER" id="PTHR30602:SF12">
    <property type="entry name" value="AMINO-ACID ACETYLTRANSFERASE NAGS1, CHLOROPLASTIC-RELATED"/>
    <property type="match status" value="1"/>
</dbReference>
<evidence type="ECO:0000256" key="2">
    <source>
        <dbReference type="ARBA" id="ARBA00022679"/>
    </source>
</evidence>
<dbReference type="GO" id="GO:0006526">
    <property type="term" value="P:L-arginine biosynthetic process"/>
    <property type="evidence" value="ECO:0007669"/>
    <property type="project" value="InterPro"/>
</dbReference>
<keyword evidence="2 6" id="KW-0808">Transferase</keyword>
<dbReference type="RefSeq" id="WP_175892154.1">
    <property type="nucleotide sequence ID" value="NZ_CADDZZ010000005.1"/>
</dbReference>
<feature type="domain" description="N-acetyltransferase" evidence="5">
    <location>
        <begin position="4"/>
        <end position="147"/>
    </location>
</feature>
<name>A0A8I1AGK8_BURCE</name>
<evidence type="ECO:0000256" key="3">
    <source>
        <dbReference type="ARBA" id="ARBA00023315"/>
    </source>
</evidence>
<dbReference type="EMBL" id="JAEDXG010000005">
    <property type="protein sequence ID" value="MBH9696283.1"/>
    <property type="molecule type" value="Genomic_DNA"/>
</dbReference>
<dbReference type="PROSITE" id="PS51186">
    <property type="entry name" value="GNAT"/>
    <property type="match status" value="1"/>
</dbReference>
<keyword evidence="3" id="KW-0012">Acyltransferase</keyword>
<evidence type="ECO:0000313" key="6">
    <source>
        <dbReference type="EMBL" id="MBH9696283.1"/>
    </source>
</evidence>
<dbReference type="SUPFAM" id="SSF55729">
    <property type="entry name" value="Acyl-CoA N-acyltransferases (Nat)"/>
    <property type="match status" value="1"/>
</dbReference>
<evidence type="ECO:0000259" key="5">
    <source>
        <dbReference type="PROSITE" id="PS51186"/>
    </source>
</evidence>
<dbReference type="CDD" id="cd04301">
    <property type="entry name" value="NAT_SF"/>
    <property type="match status" value="1"/>
</dbReference>
<evidence type="ECO:0000313" key="7">
    <source>
        <dbReference type="Proteomes" id="UP000645612"/>
    </source>
</evidence>
<sequence length="147" mass="15934">MNTHGIRPAHAGDYRSIRALLESESLPTQDVTVEQIPRFYVAPLADAGLLGCIAYEQFGSDALLRSLAVANGSRRQGLGHALVATIERDAASNGVRRLFLLTTTAADYFTAIGYQKFDRNFVPDELQATSQFASLCPASAICMIKNL</sequence>
<dbReference type="GO" id="GO:0004042">
    <property type="term" value="F:L-glutamate N-acetyltransferase activity"/>
    <property type="evidence" value="ECO:0007669"/>
    <property type="project" value="InterPro"/>
</dbReference>
<proteinExistence type="predicted"/>
<dbReference type="PANTHER" id="PTHR30602">
    <property type="entry name" value="AMINO-ACID ACETYLTRANSFERASE"/>
    <property type="match status" value="1"/>
</dbReference>
<dbReference type="InterPro" id="IPR010167">
    <property type="entry name" value="NH2A_AcTrfase"/>
</dbReference>
<dbReference type="Proteomes" id="UP000645612">
    <property type="component" value="Unassembled WGS sequence"/>
</dbReference>